<name>A0ABQ4M7N2_9BACL</name>
<sequence length="166" mass="18791">MGDYSDGLLMVVIAGIALYLGYRGFRSWVRKPFTLRSGIGFMMNEEIVEHPAVDVLETAGYEVVSDKLKVPLAFKVDGQILHSRLFIDYIAVKDGEFYLVRTARERLPIEWTGSGLRRDLLPYLLLYPDCAGLLYVDSEQGTLKEIALTTDEDEDESAHEGPWRTL</sequence>
<dbReference type="EMBL" id="BOSL01000002">
    <property type="protein sequence ID" value="GIP52008.1"/>
    <property type="molecule type" value="Genomic_DNA"/>
</dbReference>
<keyword evidence="1" id="KW-0472">Membrane</keyword>
<dbReference type="Proteomes" id="UP000679992">
    <property type="component" value="Unassembled WGS sequence"/>
</dbReference>
<gene>
    <name evidence="2" type="ORF">J42TS3_10430</name>
</gene>
<organism evidence="2 3">
    <name type="scientific">Paenibacillus vini</name>
    <dbReference type="NCBI Taxonomy" id="1476024"/>
    <lineage>
        <taxon>Bacteria</taxon>
        <taxon>Bacillati</taxon>
        <taxon>Bacillota</taxon>
        <taxon>Bacilli</taxon>
        <taxon>Bacillales</taxon>
        <taxon>Paenibacillaceae</taxon>
        <taxon>Paenibacillus</taxon>
    </lineage>
</organism>
<evidence type="ECO:0000313" key="3">
    <source>
        <dbReference type="Proteomes" id="UP000679992"/>
    </source>
</evidence>
<feature type="transmembrane region" description="Helical" evidence="1">
    <location>
        <begin position="6"/>
        <end position="22"/>
    </location>
</feature>
<keyword evidence="3" id="KW-1185">Reference proteome</keyword>
<keyword evidence="1" id="KW-0812">Transmembrane</keyword>
<protein>
    <submittedName>
        <fullName evidence="2">Uncharacterized protein</fullName>
    </submittedName>
</protein>
<proteinExistence type="predicted"/>
<accession>A0ABQ4M7N2</accession>
<reference evidence="2 3" key="1">
    <citation type="submission" date="2021-03" db="EMBL/GenBank/DDBJ databases">
        <title>Antimicrobial resistance genes in bacteria isolated from Japanese honey, and their potential for conferring macrolide and lincosamide resistance in the American foulbrood pathogen Paenibacillus larvae.</title>
        <authorList>
            <person name="Okamoto M."/>
            <person name="Kumagai M."/>
            <person name="Kanamori H."/>
            <person name="Takamatsu D."/>
        </authorList>
    </citation>
    <scope>NUCLEOTIDE SEQUENCE [LARGE SCALE GENOMIC DNA]</scope>
    <source>
        <strain evidence="2 3">J42TS3</strain>
    </source>
</reference>
<dbReference type="RefSeq" id="WP_213653991.1">
    <property type="nucleotide sequence ID" value="NZ_BOSL01000002.1"/>
</dbReference>
<evidence type="ECO:0000313" key="2">
    <source>
        <dbReference type="EMBL" id="GIP52008.1"/>
    </source>
</evidence>
<comment type="caution">
    <text evidence="2">The sequence shown here is derived from an EMBL/GenBank/DDBJ whole genome shotgun (WGS) entry which is preliminary data.</text>
</comment>
<keyword evidence="1" id="KW-1133">Transmembrane helix</keyword>
<evidence type="ECO:0000256" key="1">
    <source>
        <dbReference type="SAM" id="Phobius"/>
    </source>
</evidence>